<gene>
    <name evidence="2" type="primary">RPS10</name>
</gene>
<proteinExistence type="predicted"/>
<keyword evidence="2" id="KW-0496">Mitochondrion</keyword>
<evidence type="ECO:0000313" key="2">
    <source>
        <dbReference type="EMBL" id="QTT61068.1"/>
    </source>
</evidence>
<name>A0A8A9WN80_EUPVA</name>
<feature type="transmembrane region" description="Helical" evidence="1">
    <location>
        <begin position="31"/>
        <end position="53"/>
    </location>
</feature>
<evidence type="ECO:0000256" key="1">
    <source>
        <dbReference type="SAM" id="Phobius"/>
    </source>
</evidence>
<protein>
    <submittedName>
        <fullName evidence="2">Uncharacterized protein</fullName>
    </submittedName>
</protein>
<keyword evidence="1" id="KW-0812">Transmembrane</keyword>
<sequence length="175" mass="21057">MIWMRFVGLAHSSFNLFLPPRRRSFRNYALYRLRSGFFFLFNFFILIFSFYLLHAPLCSFRRWQSSRLLNKLYSESVSTSAFITVSLDVRPFSKFYKTVQRAPMAHRQWSQEQYKFKFFKFRLLANLPLDFIALVGTDYPVFFNEVFPALVFRSSLVSFYRLLLIRSFGFHVSFC</sequence>
<geneLocation type="mitochondrion" evidence="2"/>
<reference evidence="2" key="1">
    <citation type="journal article" date="2021" name="Front. Mar. Sci.">
        <title>Molecular phylogenetic and evolutionary analyses of Euplotes species living in freshwater and marine habitats: a mitogenomic perspective.</title>
        <authorList>
            <person name="Huang N."/>
            <person name="Chen S."/>
            <person name="Miao M."/>
        </authorList>
    </citation>
    <scope>NUCLEOTIDE SEQUENCE</scope>
</reference>
<dbReference type="EMBL" id="MT665959">
    <property type="protein sequence ID" value="QTT61068.1"/>
    <property type="molecule type" value="Genomic_DNA"/>
</dbReference>
<organism evidence="2">
    <name type="scientific">Euplotes vannus</name>
    <name type="common">Marine ciliate</name>
    <name type="synonym">Moneuplotes vannus</name>
    <dbReference type="NCBI Taxonomy" id="5939"/>
    <lineage>
        <taxon>Eukaryota</taxon>
        <taxon>Sar</taxon>
        <taxon>Alveolata</taxon>
        <taxon>Ciliophora</taxon>
        <taxon>Intramacronucleata</taxon>
        <taxon>Spirotrichea</taxon>
        <taxon>Hypotrichia</taxon>
        <taxon>Euplotida</taxon>
        <taxon>Euplotidae</taxon>
        <taxon>Euplotes</taxon>
    </lineage>
</organism>
<accession>A0A8A9WN80</accession>
<dbReference type="AlphaFoldDB" id="A0A8A9WN80"/>
<keyword evidence="1" id="KW-0472">Membrane</keyword>
<keyword evidence="1" id="KW-1133">Transmembrane helix</keyword>